<reference evidence="2" key="1">
    <citation type="journal article" date="2013" name="Nature">
        <title>Pan genome of the phytoplankton Emiliania underpins its global distribution.</title>
        <authorList>
            <person name="Read B.A."/>
            <person name="Kegel J."/>
            <person name="Klute M.J."/>
            <person name="Kuo A."/>
            <person name="Lefebvre S.C."/>
            <person name="Maumus F."/>
            <person name="Mayer C."/>
            <person name="Miller J."/>
            <person name="Monier A."/>
            <person name="Salamov A."/>
            <person name="Young J."/>
            <person name="Aguilar M."/>
            <person name="Claverie J.M."/>
            <person name="Frickenhaus S."/>
            <person name="Gonzalez K."/>
            <person name="Herman E.K."/>
            <person name="Lin Y.C."/>
            <person name="Napier J."/>
            <person name="Ogata H."/>
            <person name="Sarno A.F."/>
            <person name="Shmutz J."/>
            <person name="Schroeder D."/>
            <person name="de Vargas C."/>
            <person name="Verret F."/>
            <person name="von Dassow P."/>
            <person name="Valentin K."/>
            <person name="Van de Peer Y."/>
            <person name="Wheeler G."/>
            <person name="Dacks J.B."/>
            <person name="Delwiche C.F."/>
            <person name="Dyhrman S.T."/>
            <person name="Glockner G."/>
            <person name="John U."/>
            <person name="Richards T."/>
            <person name="Worden A.Z."/>
            <person name="Zhang X."/>
            <person name="Grigoriev I.V."/>
            <person name="Allen A.E."/>
            <person name="Bidle K."/>
            <person name="Borodovsky M."/>
            <person name="Bowler C."/>
            <person name="Brownlee C."/>
            <person name="Cock J.M."/>
            <person name="Elias M."/>
            <person name="Gladyshev V.N."/>
            <person name="Groth M."/>
            <person name="Guda C."/>
            <person name="Hadaegh A."/>
            <person name="Iglesias-Rodriguez M.D."/>
            <person name="Jenkins J."/>
            <person name="Jones B.M."/>
            <person name="Lawson T."/>
            <person name="Leese F."/>
            <person name="Lindquist E."/>
            <person name="Lobanov A."/>
            <person name="Lomsadze A."/>
            <person name="Malik S.B."/>
            <person name="Marsh M.E."/>
            <person name="Mackinder L."/>
            <person name="Mock T."/>
            <person name="Mueller-Roeber B."/>
            <person name="Pagarete A."/>
            <person name="Parker M."/>
            <person name="Probert I."/>
            <person name="Quesneville H."/>
            <person name="Raines C."/>
            <person name="Rensing S.A."/>
            <person name="Riano-Pachon D.M."/>
            <person name="Richier S."/>
            <person name="Rokitta S."/>
            <person name="Shiraiwa Y."/>
            <person name="Soanes D.M."/>
            <person name="van der Giezen M."/>
            <person name="Wahlund T.M."/>
            <person name="Williams B."/>
            <person name="Wilson W."/>
            <person name="Wolfe G."/>
            <person name="Wurch L.L."/>
        </authorList>
    </citation>
    <scope>NUCLEOTIDE SEQUENCE</scope>
</reference>
<keyword evidence="2" id="KW-1185">Reference proteome</keyword>
<accession>A0A0D3JGW3</accession>
<dbReference type="HOGENOM" id="CLU_671627_0_0_1"/>
<dbReference type="RefSeq" id="XP_005775177.1">
    <property type="nucleotide sequence ID" value="XM_005775120.1"/>
</dbReference>
<dbReference type="Proteomes" id="UP000013827">
    <property type="component" value="Unassembled WGS sequence"/>
</dbReference>
<dbReference type="EnsemblProtists" id="EOD22748">
    <property type="protein sequence ID" value="EOD22748"/>
    <property type="gene ID" value="EMIHUDRAFT_195092"/>
</dbReference>
<name>A0A0D3JGW3_EMIH1</name>
<evidence type="ECO:0008006" key="3">
    <source>
        <dbReference type="Google" id="ProtNLM"/>
    </source>
</evidence>
<dbReference type="PaxDb" id="2903-EOD22748"/>
<evidence type="ECO:0000313" key="2">
    <source>
        <dbReference type="Proteomes" id="UP000013827"/>
    </source>
</evidence>
<sequence length="410" mass="43706">MHRVTRDTVAVIGVIGRDDVALREHVREAWSSASHLPHSLALRFAVSTHDSDGAATAVGSAASEEADLHRLECLGQSSGLAVVVFSLADAWFRFAASHPAFAKVPFIGRADTDAVISPVWLDRMLLRLARGQPFYLGRVQWFSWHRSLHKPVGFGFSPEGAVAAARGEARERACLTPPGSCDGPFPFVTGPIIVMSMSLIRWYAGSRDIETAVRLAIDSRLNRFQGSGQNGTAPIPLDSARRRGLFLRAASAGDLSVRLFDDVFLGWTMCRERGADSTSAAVTVLAFPNHALYTAPGACNQAGPGAPVIHGLKGLPAMLPAVAAQMRESALHPPPSPTVTCGPMPERAMEVVHAAVDQKAAPSATLQGKVVQDAPRGRAAKEWGECDQHQAAAAFIVTGVGSRRVHKTIL</sequence>
<dbReference type="KEGG" id="ehx:EMIHUDRAFT_195092"/>
<dbReference type="AlphaFoldDB" id="A0A0D3JGW3"/>
<dbReference type="GeneID" id="17268295"/>
<organism evidence="1 2">
    <name type="scientific">Emiliania huxleyi (strain CCMP1516)</name>
    <dbReference type="NCBI Taxonomy" id="280463"/>
    <lineage>
        <taxon>Eukaryota</taxon>
        <taxon>Haptista</taxon>
        <taxon>Haptophyta</taxon>
        <taxon>Prymnesiophyceae</taxon>
        <taxon>Isochrysidales</taxon>
        <taxon>Noelaerhabdaceae</taxon>
        <taxon>Emiliania</taxon>
    </lineage>
</organism>
<proteinExistence type="predicted"/>
<evidence type="ECO:0000313" key="1">
    <source>
        <dbReference type="EnsemblProtists" id="EOD22748"/>
    </source>
</evidence>
<reference evidence="1" key="2">
    <citation type="submission" date="2024-10" db="UniProtKB">
        <authorList>
            <consortium name="EnsemblProtists"/>
        </authorList>
    </citation>
    <scope>IDENTIFICATION</scope>
</reference>
<protein>
    <recommendedName>
        <fullName evidence="3">Hexosyltransferase</fullName>
    </recommendedName>
</protein>